<evidence type="ECO:0000313" key="5">
    <source>
        <dbReference type="Proteomes" id="UP001172673"/>
    </source>
</evidence>
<comment type="similarity">
    <text evidence="1">Belongs to the CWC16 family.</text>
</comment>
<keyword evidence="5" id="KW-1185">Reference proteome</keyword>
<sequence length="341" mass="38268">MQGFNMGRYVPPDLEGLVSSNTASGKGHALGSRARKLKSEGILTVRFECPFAIWCTTCTPEQIIGQGVRFNAEKKKVGNYFSSPIWSFRFKHTVCGGWIEVRTDPKSAEYMVTEGGRRRDLGLDKVLEGEVRIGVSEEEKARLEKDGAFGALEKKVEEKSKAEREKERVEQLLGVSERDWSDPYEVSRKLRRGFRVGRRQRHADEKTGEALKEKFGLGLEMLAGTEEDGERAKYIEFGQQEEVLSSNKPMFSGRTDGNLPSKSTSTSRSSTVKLDKKERLGSTLRGNTRIAADPFLREEVVWQPKAKRKRPEEATDMESTKHFVPDSTASKALVGYDSDSS</sequence>
<protein>
    <submittedName>
        <fullName evidence="4">Protein saf4</fullName>
    </submittedName>
</protein>
<feature type="compositionally biased region" description="Basic and acidic residues" evidence="3">
    <location>
        <begin position="310"/>
        <end position="324"/>
    </location>
</feature>
<dbReference type="EMBL" id="JAPDRK010000003">
    <property type="protein sequence ID" value="KAJ9614461.1"/>
    <property type="molecule type" value="Genomic_DNA"/>
</dbReference>
<feature type="compositionally biased region" description="Low complexity" evidence="3">
    <location>
        <begin position="261"/>
        <end position="271"/>
    </location>
</feature>
<evidence type="ECO:0000313" key="4">
    <source>
        <dbReference type="EMBL" id="KAJ9614461.1"/>
    </source>
</evidence>
<comment type="caution">
    <text evidence="4">The sequence shown here is derived from an EMBL/GenBank/DDBJ whole genome shotgun (WGS) entry which is preliminary data.</text>
</comment>
<name>A0AA38XJ96_9EURO</name>
<gene>
    <name evidence="4" type="primary">saf4</name>
    <name evidence="4" type="ORF">H2200_002597</name>
</gene>
<feature type="region of interest" description="Disordered" evidence="3">
    <location>
        <begin position="303"/>
        <end position="341"/>
    </location>
</feature>
<dbReference type="AlphaFoldDB" id="A0AA38XJ96"/>
<feature type="region of interest" description="Disordered" evidence="3">
    <location>
        <begin position="244"/>
        <end position="286"/>
    </location>
</feature>
<feature type="coiled-coil region" evidence="2">
    <location>
        <begin position="152"/>
        <end position="179"/>
    </location>
</feature>
<dbReference type="InterPro" id="IPR007590">
    <property type="entry name" value="Saf4/Yju2"/>
</dbReference>
<dbReference type="GO" id="GO:0071014">
    <property type="term" value="C:post-mRNA release spliceosomal complex"/>
    <property type="evidence" value="ECO:0007669"/>
    <property type="project" value="TreeGrafter"/>
</dbReference>
<dbReference type="PANTHER" id="PTHR12111:SF2">
    <property type="entry name" value="SPLICING FACTOR YJU2B-RELATED"/>
    <property type="match status" value="1"/>
</dbReference>
<dbReference type="PANTHER" id="PTHR12111">
    <property type="entry name" value="SPLICING FACTOR YJU2"/>
    <property type="match status" value="1"/>
</dbReference>
<dbReference type="Proteomes" id="UP001172673">
    <property type="component" value="Unassembled WGS sequence"/>
</dbReference>
<dbReference type="GO" id="GO:0000398">
    <property type="term" value="P:mRNA splicing, via spliceosome"/>
    <property type="evidence" value="ECO:0007669"/>
    <property type="project" value="InterPro"/>
</dbReference>
<proteinExistence type="inferred from homology"/>
<reference evidence="4" key="1">
    <citation type="submission" date="2022-10" db="EMBL/GenBank/DDBJ databases">
        <title>Culturing micro-colonial fungi from biological soil crusts in the Mojave desert and describing Neophaeococcomyces mojavensis, and introducing the new genera and species Taxawa tesnikishii.</title>
        <authorList>
            <person name="Kurbessoian T."/>
            <person name="Stajich J.E."/>
        </authorList>
    </citation>
    <scope>NUCLEOTIDE SEQUENCE</scope>
    <source>
        <strain evidence="4">TK_41</strain>
    </source>
</reference>
<dbReference type="GO" id="GO:0005684">
    <property type="term" value="C:U2-type spliceosomal complex"/>
    <property type="evidence" value="ECO:0007669"/>
    <property type="project" value="TreeGrafter"/>
</dbReference>
<dbReference type="Pfam" id="PF04502">
    <property type="entry name" value="Saf4_Yju2"/>
    <property type="match status" value="1"/>
</dbReference>
<organism evidence="4 5">
    <name type="scientific">Cladophialophora chaetospira</name>
    <dbReference type="NCBI Taxonomy" id="386627"/>
    <lineage>
        <taxon>Eukaryota</taxon>
        <taxon>Fungi</taxon>
        <taxon>Dikarya</taxon>
        <taxon>Ascomycota</taxon>
        <taxon>Pezizomycotina</taxon>
        <taxon>Eurotiomycetes</taxon>
        <taxon>Chaetothyriomycetidae</taxon>
        <taxon>Chaetothyriales</taxon>
        <taxon>Herpotrichiellaceae</taxon>
        <taxon>Cladophialophora</taxon>
    </lineage>
</organism>
<evidence type="ECO:0000256" key="1">
    <source>
        <dbReference type="ARBA" id="ARBA00005595"/>
    </source>
</evidence>
<keyword evidence="2" id="KW-0175">Coiled coil</keyword>
<evidence type="ECO:0000256" key="3">
    <source>
        <dbReference type="SAM" id="MobiDB-lite"/>
    </source>
</evidence>
<accession>A0AA38XJ96</accession>
<evidence type="ECO:0000256" key="2">
    <source>
        <dbReference type="SAM" id="Coils"/>
    </source>
</evidence>